<feature type="domain" description="Glycoside hydrolase family 65 central catalytic" evidence="2">
    <location>
        <begin position="321"/>
        <end position="687"/>
    </location>
</feature>
<dbReference type="InterPro" id="IPR017045">
    <property type="entry name" value="Malt_Pase/Glycosyl_Hdrlase"/>
</dbReference>
<evidence type="ECO:0000259" key="3">
    <source>
        <dbReference type="Pfam" id="PF03633"/>
    </source>
</evidence>
<dbReference type="Pfam" id="PF03636">
    <property type="entry name" value="Glyco_hydro_65N"/>
    <property type="match status" value="1"/>
</dbReference>
<proteinExistence type="inferred from homology"/>
<reference evidence="6" key="1">
    <citation type="journal article" date="2019" name="Int. J. Syst. Evol. Microbiol.">
        <title>The Global Catalogue of Microorganisms (GCM) 10K type strain sequencing project: providing services to taxonomists for standard genome sequencing and annotation.</title>
        <authorList>
            <consortium name="The Broad Institute Genomics Platform"/>
            <consortium name="The Broad Institute Genome Sequencing Center for Infectious Disease"/>
            <person name="Wu L."/>
            <person name="Ma J."/>
        </authorList>
    </citation>
    <scope>NUCLEOTIDE SEQUENCE [LARGE SCALE GENOMIC DNA]</scope>
    <source>
        <strain evidence="6">KCTC 42248</strain>
    </source>
</reference>
<feature type="domain" description="Glycoside hydrolase family 65 C-terminal" evidence="3">
    <location>
        <begin position="696"/>
        <end position="755"/>
    </location>
</feature>
<comment type="similarity">
    <text evidence="1">Belongs to the glycosyl hydrolase 65 family.</text>
</comment>
<dbReference type="GO" id="GO:0016787">
    <property type="term" value="F:hydrolase activity"/>
    <property type="evidence" value="ECO:0007669"/>
    <property type="project" value="UniProtKB-KW"/>
</dbReference>
<dbReference type="Gene3D" id="2.60.420.10">
    <property type="entry name" value="Maltose phosphorylase, domain 3"/>
    <property type="match status" value="1"/>
</dbReference>
<organism evidence="5 6">
    <name type="scientific">Sphingobacterium corticis</name>
    <dbReference type="NCBI Taxonomy" id="1812823"/>
    <lineage>
        <taxon>Bacteria</taxon>
        <taxon>Pseudomonadati</taxon>
        <taxon>Bacteroidota</taxon>
        <taxon>Sphingobacteriia</taxon>
        <taxon>Sphingobacteriales</taxon>
        <taxon>Sphingobacteriaceae</taxon>
        <taxon>Sphingobacterium</taxon>
    </lineage>
</organism>
<protein>
    <submittedName>
        <fullName evidence="5">Glycoside hydrolase family 65 protein</fullName>
    </submittedName>
</protein>
<name>A0ABW5NP61_9SPHI</name>
<evidence type="ECO:0000259" key="2">
    <source>
        <dbReference type="Pfam" id="PF03632"/>
    </source>
</evidence>
<dbReference type="Gene3D" id="2.70.98.40">
    <property type="entry name" value="Glycoside hydrolase, family 65, N-terminal domain"/>
    <property type="match status" value="1"/>
</dbReference>
<dbReference type="InterPro" id="IPR012341">
    <property type="entry name" value="6hp_glycosidase-like_sf"/>
</dbReference>
<evidence type="ECO:0000256" key="1">
    <source>
        <dbReference type="ARBA" id="ARBA00006768"/>
    </source>
</evidence>
<keyword evidence="6" id="KW-1185">Reference proteome</keyword>
<dbReference type="PANTHER" id="PTHR11051:SF14">
    <property type="entry name" value="MALTOSE PHOSPHORYLASE"/>
    <property type="match status" value="1"/>
</dbReference>
<dbReference type="InterPro" id="IPR008928">
    <property type="entry name" value="6-hairpin_glycosidase_sf"/>
</dbReference>
<dbReference type="InterPro" id="IPR005195">
    <property type="entry name" value="Glyco_hydro_65_M"/>
</dbReference>
<evidence type="ECO:0000313" key="5">
    <source>
        <dbReference type="EMBL" id="MFD2600047.1"/>
    </source>
</evidence>
<dbReference type="PIRSF" id="PIRSF036289">
    <property type="entry name" value="Glycosyl_hydrolase_malt_phosph"/>
    <property type="match status" value="1"/>
</dbReference>
<dbReference type="PANTHER" id="PTHR11051">
    <property type="entry name" value="GLYCOSYL HYDROLASE-RELATED"/>
    <property type="match status" value="1"/>
</dbReference>
<dbReference type="RefSeq" id="WP_380870188.1">
    <property type="nucleotide sequence ID" value="NZ_JBHUMA010000008.1"/>
</dbReference>
<dbReference type="SUPFAM" id="SSF74650">
    <property type="entry name" value="Galactose mutarotase-like"/>
    <property type="match status" value="1"/>
</dbReference>
<dbReference type="Proteomes" id="UP001597393">
    <property type="component" value="Unassembled WGS sequence"/>
</dbReference>
<feature type="domain" description="Glycoside hydrolase family 65 N-terminal" evidence="4">
    <location>
        <begin position="14"/>
        <end position="265"/>
    </location>
</feature>
<dbReference type="Pfam" id="PF03632">
    <property type="entry name" value="Glyco_hydro_65m"/>
    <property type="match status" value="1"/>
</dbReference>
<evidence type="ECO:0000313" key="6">
    <source>
        <dbReference type="Proteomes" id="UP001597393"/>
    </source>
</evidence>
<evidence type="ECO:0000259" key="4">
    <source>
        <dbReference type="Pfam" id="PF03636"/>
    </source>
</evidence>
<dbReference type="InterPro" id="IPR005196">
    <property type="entry name" value="Glyco_hydro_65_N"/>
</dbReference>
<accession>A0ABW5NP61</accession>
<gene>
    <name evidence="5" type="ORF">ACFSQ3_13910</name>
</gene>
<dbReference type="SUPFAM" id="SSF48208">
    <property type="entry name" value="Six-hairpin glycosidases"/>
    <property type="match status" value="1"/>
</dbReference>
<comment type="caution">
    <text evidence="5">The sequence shown here is derived from an EMBL/GenBank/DDBJ whole genome shotgun (WGS) entry which is preliminary data.</text>
</comment>
<dbReference type="EMBL" id="JBHUMA010000008">
    <property type="protein sequence ID" value="MFD2600047.1"/>
    <property type="molecule type" value="Genomic_DNA"/>
</dbReference>
<dbReference type="Gene3D" id="1.50.10.10">
    <property type="match status" value="1"/>
</dbReference>
<dbReference type="InterPro" id="IPR005194">
    <property type="entry name" value="Glyco_hydro_65_C"/>
</dbReference>
<dbReference type="InterPro" id="IPR011013">
    <property type="entry name" value="Gal_mutarotase_sf_dom"/>
</dbReference>
<dbReference type="NCBIfam" id="NF010380">
    <property type="entry name" value="PRK13807.1"/>
    <property type="match status" value="1"/>
</dbReference>
<keyword evidence="5" id="KW-0378">Hydrolase</keyword>
<dbReference type="Pfam" id="PF03633">
    <property type="entry name" value="Glyco_hydro_65C"/>
    <property type="match status" value="1"/>
</dbReference>
<sequence length="772" mass="88949">MKDYIVKDSWQIIEDQFRPEYNEISESIFSIGNGRMGQRANFEEDYSGKSLQGSYIAGVYYPDKTRVGWWKNGYPEYFAKVINSTNWIGLHLTVNGQLVDLAQAKVTRFERRLDMKSGVLHRQVELTLADNTELAITSRRLYSVHESQTAALAYEIKVLRGRAEIQLESGLDGDISNRDSNYEEKFWDEVSRSADDQHIALQLRTKKTGFEVLSRVSQNLVSADQNIVVSQVINQEKYVAQQFDFHLNEGQTATLYKKVAIVTSENHPIENLLKEATALSENFNAQSFADLLAKQEEGWSKIWKDSDIQIDGDVAAQQAIRFNIFQLYQTYTGEDARLNIGPKGFTGEKYGGVTYWDTEAYCLPFYMATTKPEIARNLLVYRHKHLQKAIENAEKLGFKNGAALYPMVTINGEECHNEWEITFEEIHRNGAIAFAIYNYVRYTGDSSYLQEYGLDVLIGIARFWAQRVNWSEQKQQYVMLGVTGPNEYENNVNNNWYTNRIASWCLKYTLQAIQHVESEDVNRLEDIFKTLNFDASEKDKWQHIIDNMYYPEDAERGVYLQQDGFLDKELIPVSELPASERPLNQKWSWDRILRSCYIKQADVLQGLYFLEDQYDLETIRRNYDFYEPLTVHESSLSPCVHAIMAAKLGKEDKAYEFYLRTSRLDLDDYNNDTEDGLHITSMAGTWMTIVEGFAGLRVRDGKLHFQPILPKEWNGYNFRIHFRGADLQVAVSKNQLKFKNSGDSTANLVVNGQSQNVEANGEITLENIAISE</sequence>
<dbReference type="InterPro" id="IPR037018">
    <property type="entry name" value="GH65_N"/>
</dbReference>